<gene>
    <name evidence="1" type="ORF">1_283</name>
</gene>
<name>A0A5B8IEY1_9VIRU</name>
<reference evidence="1" key="1">
    <citation type="submission" date="2018-11" db="EMBL/GenBank/DDBJ databases">
        <title>A distinct lineage of giant viruses engineers rhodopsin photosystems in predatory marine eukaryotes.</title>
        <authorList>
            <person name="Needham D.M."/>
            <person name="Yoshizawa S."/>
            <person name="Hosaka T."/>
            <person name="Poirier C."/>
            <person name="Choi C.-J."/>
            <person name="Hehenberger E."/>
            <person name="Irwin N.A.T."/>
            <person name="Wilken S."/>
            <person name="Yung C.-M."/>
            <person name="Bachy C."/>
            <person name="Kurihara R."/>
            <person name="Nakajima Y."/>
            <person name="Kojima K."/>
            <person name="Kimura-Someya T."/>
            <person name="Leonard G."/>
            <person name="Malmstrom R.R."/>
            <person name="Mende D."/>
            <person name="Olson D.K."/>
            <person name="Sudo Y."/>
            <person name="Sudek S."/>
            <person name="Richards T.A."/>
            <person name="DeLong E.F."/>
            <person name="Keeling P.J."/>
            <person name="Santoro A.E."/>
            <person name="Shirouzu M."/>
            <person name="Iwasaki W."/>
            <person name="Worden A.Z."/>
        </authorList>
    </citation>
    <scope>NUCLEOTIDE SEQUENCE</scope>
</reference>
<proteinExistence type="predicted"/>
<dbReference type="EMBL" id="MK250085">
    <property type="protein sequence ID" value="QDY51898.1"/>
    <property type="molecule type" value="Genomic_DNA"/>
</dbReference>
<protein>
    <submittedName>
        <fullName evidence="1">Uncharacterized protein</fullName>
    </submittedName>
</protein>
<organism evidence="1">
    <name type="scientific">Mimiviridae sp. ChoanoV1</name>
    <dbReference type="NCBI Taxonomy" id="2596887"/>
    <lineage>
        <taxon>Viruses</taxon>
        <taxon>Varidnaviria</taxon>
        <taxon>Bamfordvirae</taxon>
        <taxon>Nucleocytoviricota</taxon>
        <taxon>Megaviricetes</taxon>
        <taxon>Imitervirales</taxon>
        <taxon>Schizomimiviridae</taxon>
    </lineage>
</organism>
<evidence type="ECO:0000313" key="1">
    <source>
        <dbReference type="EMBL" id="QDY51898.1"/>
    </source>
</evidence>
<accession>A0A5B8IEY1</accession>
<sequence>MSKTYQSDFNFLINPSSYMIMFIRAKQLTKMRYNSHSQKEGKIEIGIKYRLLNGNLFRKVIDECRL</sequence>